<accession>A0ABT9B663</accession>
<keyword evidence="2" id="KW-1185">Reference proteome</keyword>
<evidence type="ECO:0000313" key="1">
    <source>
        <dbReference type="EMBL" id="MDO7873678.1"/>
    </source>
</evidence>
<reference evidence="1" key="1">
    <citation type="submission" date="2023-07" db="EMBL/GenBank/DDBJ databases">
        <authorList>
            <person name="Kim M.K."/>
        </authorList>
    </citation>
    <scope>NUCLEOTIDE SEQUENCE</scope>
    <source>
        <strain evidence="1">ASUV-10-1</strain>
    </source>
</reference>
<dbReference type="RefSeq" id="WP_305004994.1">
    <property type="nucleotide sequence ID" value="NZ_JAUQSY010000002.1"/>
</dbReference>
<dbReference type="Proteomes" id="UP001176429">
    <property type="component" value="Unassembled WGS sequence"/>
</dbReference>
<sequence length="135" mass="13375">MKQINFKGLGTKVAGLAAGTVAAGFVQKGISKLGLSGMLSNVAIIAVGALGPDLLGKRNPLIGFAGDAVMVKGINGIITEQFPSLISGTEDVAGAYGDYEVGDAADDEVGDVDEQGFVSGAEYDVAGVVGGGNSL</sequence>
<name>A0ABT9B663_9BACT</name>
<gene>
    <name evidence="1" type="ORF">Q5H93_02955</name>
</gene>
<dbReference type="EMBL" id="JAUQSY010000002">
    <property type="protein sequence ID" value="MDO7873678.1"/>
    <property type="molecule type" value="Genomic_DNA"/>
</dbReference>
<proteinExistence type="predicted"/>
<comment type="caution">
    <text evidence="1">The sequence shown here is derived from an EMBL/GenBank/DDBJ whole genome shotgun (WGS) entry which is preliminary data.</text>
</comment>
<evidence type="ECO:0000313" key="2">
    <source>
        <dbReference type="Proteomes" id="UP001176429"/>
    </source>
</evidence>
<protein>
    <submittedName>
        <fullName evidence="1">Uncharacterized protein</fullName>
    </submittedName>
</protein>
<organism evidence="1 2">
    <name type="scientific">Hymenobacter aranciens</name>
    <dbReference type="NCBI Taxonomy" id="3063996"/>
    <lineage>
        <taxon>Bacteria</taxon>
        <taxon>Pseudomonadati</taxon>
        <taxon>Bacteroidota</taxon>
        <taxon>Cytophagia</taxon>
        <taxon>Cytophagales</taxon>
        <taxon>Hymenobacteraceae</taxon>
        <taxon>Hymenobacter</taxon>
    </lineage>
</organism>